<feature type="compositionally biased region" description="Basic and acidic residues" evidence="1">
    <location>
        <begin position="100"/>
        <end position="135"/>
    </location>
</feature>
<gene>
    <name evidence="2" type="ORF">BCS92_05120</name>
    <name evidence="3" type="ORF">FC057_20120</name>
</gene>
<reference evidence="3 5" key="4">
    <citation type="submission" date="2019-04" db="EMBL/GenBank/DDBJ databases">
        <title>A reverse ecology approach based on a biological definition of microbial populations.</title>
        <authorList>
            <person name="Arevalo P."/>
            <person name="Vaninsberghe D."/>
            <person name="Elsherbini J."/>
            <person name="Gore J."/>
            <person name="Polz M."/>
        </authorList>
    </citation>
    <scope>NUCLEOTIDE SEQUENCE [LARGE SCALE GENOMIC DNA]</scope>
    <source>
        <strain evidence="3 5">10N.222.45.A8</strain>
    </source>
</reference>
<evidence type="ECO:0000313" key="3">
    <source>
        <dbReference type="EMBL" id="TKG28994.1"/>
    </source>
</evidence>
<dbReference type="EMBL" id="SYVV01000037">
    <property type="protein sequence ID" value="TKG28994.1"/>
    <property type="molecule type" value="Genomic_DNA"/>
</dbReference>
<evidence type="ECO:0000256" key="1">
    <source>
        <dbReference type="SAM" id="MobiDB-lite"/>
    </source>
</evidence>
<reference evidence="2" key="3">
    <citation type="journal article" date="2018" name="Nature">
        <title>A major lineage of non-tailed dsDNA viruses as unrecognized killers of marine bacteria.</title>
        <authorList>
            <person name="Kauffman K.M."/>
            <person name="Hussain F.A."/>
            <person name="Yang J."/>
            <person name="Arevalo P."/>
            <person name="Brown J.M."/>
            <person name="Chang W.K."/>
            <person name="VanInsberghe D."/>
            <person name="Elsherbini J."/>
            <person name="Sharma R.S."/>
            <person name="Cutler M.B."/>
            <person name="Kelly L."/>
            <person name="Polz M.F."/>
        </authorList>
    </citation>
    <scope>NUCLEOTIDE SEQUENCE</scope>
    <source>
        <strain evidence="2">10N.222.48.A2</strain>
    </source>
</reference>
<evidence type="ECO:0000313" key="4">
    <source>
        <dbReference type="Proteomes" id="UP000235579"/>
    </source>
</evidence>
<evidence type="ECO:0000313" key="5">
    <source>
        <dbReference type="Proteomes" id="UP000308018"/>
    </source>
</evidence>
<protein>
    <submittedName>
        <fullName evidence="2">Uncharacterized protein</fullName>
    </submittedName>
</protein>
<dbReference type="AlphaFoldDB" id="A0A2N7NNA5"/>
<comment type="caution">
    <text evidence="2">The sequence shown here is derived from an EMBL/GenBank/DDBJ whole genome shotgun (WGS) entry which is preliminary data.</text>
</comment>
<feature type="region of interest" description="Disordered" evidence="1">
    <location>
        <begin position="78"/>
        <end position="143"/>
    </location>
</feature>
<dbReference type="Proteomes" id="UP000308018">
    <property type="component" value="Unassembled WGS sequence"/>
</dbReference>
<dbReference type="EMBL" id="MDBP01000014">
    <property type="protein sequence ID" value="PMP17789.1"/>
    <property type="molecule type" value="Genomic_DNA"/>
</dbReference>
<reference evidence="4" key="1">
    <citation type="submission" date="2016-07" db="EMBL/GenBank/DDBJ databases">
        <title>Nontailed viruses are major unrecognized killers of bacteria in the ocean.</title>
        <authorList>
            <person name="Kauffman K."/>
            <person name="Hussain F."/>
            <person name="Yang J."/>
            <person name="Arevalo P."/>
            <person name="Brown J."/>
            <person name="Cutler M."/>
            <person name="Kelly L."/>
            <person name="Polz M.F."/>
        </authorList>
    </citation>
    <scope>NUCLEOTIDE SEQUENCE [LARGE SCALE GENOMIC DNA]</scope>
    <source>
        <strain evidence="4">10N.222.48.A2</strain>
    </source>
</reference>
<accession>A0A2N7NNA5</accession>
<dbReference type="Proteomes" id="UP000235579">
    <property type="component" value="Unassembled WGS sequence"/>
</dbReference>
<evidence type="ECO:0000313" key="2">
    <source>
        <dbReference type="EMBL" id="PMP17789.1"/>
    </source>
</evidence>
<reference evidence="2" key="2">
    <citation type="submission" date="2016-07" db="EMBL/GenBank/DDBJ databases">
        <authorList>
            <person name="Wan K."/>
            <person name="Booth B."/>
            <person name="Spirohn K."/>
            <person name="Hao T."/>
            <person name="Hu Y."/>
            <person name="Calderwood M."/>
            <person name="Hill D."/>
            <person name="Mohr S."/>
            <person name="Vidal M."/>
            <person name="Celniker S."/>
            <person name="Perrimon N."/>
        </authorList>
    </citation>
    <scope>NUCLEOTIDE SEQUENCE</scope>
    <source>
        <strain evidence="2">10N.222.48.A2</strain>
    </source>
</reference>
<name>A0A2N7NNA5_9VIBR</name>
<dbReference type="RefSeq" id="WP_102257436.1">
    <property type="nucleotide sequence ID" value="NZ_MDBG01000173.1"/>
</dbReference>
<organism evidence="2 4">
    <name type="scientific">Vibrio tasmaniensis</name>
    <dbReference type="NCBI Taxonomy" id="212663"/>
    <lineage>
        <taxon>Bacteria</taxon>
        <taxon>Pseudomonadati</taxon>
        <taxon>Pseudomonadota</taxon>
        <taxon>Gammaproteobacteria</taxon>
        <taxon>Vibrionales</taxon>
        <taxon>Vibrionaceae</taxon>
        <taxon>Vibrio</taxon>
    </lineage>
</organism>
<sequence>MTKKVQRRLSLSFDNKYAEQVGRLNCDLTTSTLAKLFDLQEDLEQSLGFTLEIDEVVTHLKLMHLSKKHQQAIHYSIPAEQASIPQPHVSPTIEGPQLEPRSDSEGIGQPDRKDTRLEAPESDNKVDDNSLDDKSMNLQETVNEEEFVDAADVLGVGGLKNMYKFN</sequence>
<proteinExistence type="predicted"/>